<dbReference type="EMBL" id="CAJRAF010000002">
    <property type="protein sequence ID" value="CAG5006256.1"/>
    <property type="molecule type" value="Genomic_DNA"/>
</dbReference>
<name>A0A916JE22_9BACT</name>
<reference evidence="1" key="1">
    <citation type="submission" date="2021-04" db="EMBL/GenBank/DDBJ databases">
        <authorList>
            <person name="Rodrigo-Torres L."/>
            <person name="Arahal R. D."/>
            <person name="Lucena T."/>
        </authorList>
    </citation>
    <scope>NUCLEOTIDE SEQUENCE</scope>
    <source>
        <strain evidence="1">CECT 9275</strain>
    </source>
</reference>
<protein>
    <recommendedName>
        <fullName evidence="3">DUF4276 family protein</fullName>
    </recommendedName>
</protein>
<dbReference type="AlphaFoldDB" id="A0A916JE22"/>
<organism evidence="1 2">
    <name type="scientific">Dyadobacter helix</name>
    <dbReference type="NCBI Taxonomy" id="2822344"/>
    <lineage>
        <taxon>Bacteria</taxon>
        <taxon>Pseudomonadati</taxon>
        <taxon>Bacteroidota</taxon>
        <taxon>Cytophagia</taxon>
        <taxon>Cytophagales</taxon>
        <taxon>Spirosomataceae</taxon>
        <taxon>Dyadobacter</taxon>
    </lineage>
</organism>
<dbReference type="RefSeq" id="WP_215240220.1">
    <property type="nucleotide sequence ID" value="NZ_CAJRAF010000002.1"/>
</dbReference>
<dbReference type="InterPro" id="IPR025455">
    <property type="entry name" value="DUF4276"/>
</dbReference>
<gene>
    <name evidence="1" type="ORF">DYBT9275_03773</name>
</gene>
<comment type="caution">
    <text evidence="1">The sequence shown here is derived from an EMBL/GenBank/DDBJ whole genome shotgun (WGS) entry which is preliminary data.</text>
</comment>
<keyword evidence="2" id="KW-1185">Reference proteome</keyword>
<evidence type="ECO:0000313" key="2">
    <source>
        <dbReference type="Proteomes" id="UP000680038"/>
    </source>
</evidence>
<accession>A0A916JE22</accession>
<dbReference type="Pfam" id="PF14103">
    <property type="entry name" value="DUF4276"/>
    <property type="match status" value="1"/>
</dbReference>
<sequence length="180" mass="21056">MFIEGESNSPNGDLRQGFSKLLSKALNNNLPRIILGDGKWLTIDKFLHKNIPGDLFLLLVDLDGKEDSRERDIRENNLTDVRDNVFYMIQEMESWFLSQPTILDKFYGVDHNGKKVSDKMTIKKPIDFEYPDKELKKITKTSRKGEYHKIKHAVELLKLLDSNLLEVEFADYKRLVKKLR</sequence>
<evidence type="ECO:0008006" key="3">
    <source>
        <dbReference type="Google" id="ProtNLM"/>
    </source>
</evidence>
<dbReference type="Proteomes" id="UP000680038">
    <property type="component" value="Unassembled WGS sequence"/>
</dbReference>
<proteinExistence type="predicted"/>
<evidence type="ECO:0000313" key="1">
    <source>
        <dbReference type="EMBL" id="CAG5006256.1"/>
    </source>
</evidence>